<gene>
    <name evidence="2" type="ORF">Prubr_19060</name>
</gene>
<dbReference type="RefSeq" id="WP_212823864.1">
    <property type="nucleotide sequence ID" value="NZ_AP023359.1"/>
</dbReference>
<reference evidence="2" key="1">
    <citation type="submission" date="2020-08" db="EMBL/GenBank/DDBJ databases">
        <title>Whole genome shotgun sequence of Polymorphospora rubra NBRC 101157.</title>
        <authorList>
            <person name="Komaki H."/>
            <person name="Tamura T."/>
        </authorList>
    </citation>
    <scope>NUCLEOTIDE SEQUENCE</scope>
    <source>
        <strain evidence="2">NBRC 101157</strain>
    </source>
</reference>
<protein>
    <submittedName>
        <fullName evidence="2">Uncharacterized protein</fullName>
    </submittedName>
</protein>
<organism evidence="2 3">
    <name type="scientific">Polymorphospora rubra</name>
    <dbReference type="NCBI Taxonomy" id="338584"/>
    <lineage>
        <taxon>Bacteria</taxon>
        <taxon>Bacillati</taxon>
        <taxon>Actinomycetota</taxon>
        <taxon>Actinomycetes</taxon>
        <taxon>Micromonosporales</taxon>
        <taxon>Micromonosporaceae</taxon>
        <taxon>Polymorphospora</taxon>
    </lineage>
</organism>
<evidence type="ECO:0000313" key="3">
    <source>
        <dbReference type="Proteomes" id="UP000680866"/>
    </source>
</evidence>
<keyword evidence="1" id="KW-0472">Membrane</keyword>
<feature type="transmembrane region" description="Helical" evidence="1">
    <location>
        <begin position="6"/>
        <end position="25"/>
    </location>
</feature>
<keyword evidence="1" id="KW-1133">Transmembrane helix</keyword>
<accession>A0A810MZW3</accession>
<keyword evidence="1" id="KW-0812">Transmembrane</keyword>
<sequence>MIWWAVAASVGIVLAVLLCCAGWIWRFGVPMADQAPVEDVSVVENHLAVELAVEVDRGAGPGIYRVRSGSYTEIPTARDCASSVRLTARDPDGRVLGELNGPFCEVRTWVFEADGSVELLSGRRPFPG</sequence>
<dbReference type="Proteomes" id="UP000680866">
    <property type="component" value="Chromosome"/>
</dbReference>
<dbReference type="EMBL" id="AP023359">
    <property type="protein sequence ID" value="BCJ64885.1"/>
    <property type="molecule type" value="Genomic_DNA"/>
</dbReference>
<name>A0A810MZW3_9ACTN</name>
<dbReference type="KEGG" id="pry:Prubr_19060"/>
<keyword evidence="3" id="KW-1185">Reference proteome</keyword>
<proteinExistence type="predicted"/>
<dbReference type="AlphaFoldDB" id="A0A810MZW3"/>
<evidence type="ECO:0000313" key="2">
    <source>
        <dbReference type="EMBL" id="BCJ64885.1"/>
    </source>
</evidence>
<evidence type="ECO:0000256" key="1">
    <source>
        <dbReference type="SAM" id="Phobius"/>
    </source>
</evidence>